<proteinExistence type="predicted"/>
<dbReference type="InterPro" id="IPR012551">
    <property type="entry name" value="DUF1707_SHOCT-like"/>
</dbReference>
<keyword evidence="3" id="KW-1185">Reference proteome</keyword>
<dbReference type="PANTHER" id="PTHR40763:SF4">
    <property type="entry name" value="DUF1707 DOMAIN-CONTAINING PROTEIN"/>
    <property type="match status" value="1"/>
</dbReference>
<organism evidence="2 3">
    <name type="scientific">Nocardioides ginsengisegetis</name>
    <dbReference type="NCBI Taxonomy" id="661491"/>
    <lineage>
        <taxon>Bacteria</taxon>
        <taxon>Bacillati</taxon>
        <taxon>Actinomycetota</taxon>
        <taxon>Actinomycetes</taxon>
        <taxon>Propionibacteriales</taxon>
        <taxon>Nocardioidaceae</taxon>
        <taxon>Nocardioides</taxon>
    </lineage>
</organism>
<name>A0A7W3J1J9_9ACTN</name>
<comment type="caution">
    <text evidence="2">The sequence shown here is derived from an EMBL/GenBank/DDBJ whole genome shotgun (WGS) entry which is preliminary data.</text>
</comment>
<protein>
    <recommendedName>
        <fullName evidence="1">DUF1707 domain-containing protein</fullName>
    </recommendedName>
</protein>
<reference evidence="2 3" key="1">
    <citation type="submission" date="2020-07" db="EMBL/GenBank/DDBJ databases">
        <title>Sequencing the genomes of 1000 actinobacteria strains.</title>
        <authorList>
            <person name="Klenk H.-P."/>
        </authorList>
    </citation>
    <scope>NUCLEOTIDE SEQUENCE [LARGE SCALE GENOMIC DNA]</scope>
    <source>
        <strain evidence="2 3">DSM 21349</strain>
    </source>
</reference>
<feature type="domain" description="DUF1707" evidence="1">
    <location>
        <begin position="10"/>
        <end position="62"/>
    </location>
</feature>
<dbReference type="Pfam" id="PF08044">
    <property type="entry name" value="DUF1707"/>
    <property type="match status" value="1"/>
</dbReference>
<gene>
    <name evidence="2" type="ORF">FB382_002838</name>
</gene>
<sequence>MAGELDPARMRISDAERHQVAEVLRQAAGDGRIDLDELEQRLEATYAAKTYADLVPITFDLPAHQDGPQVTPRSTVSSPVVVGPVQERHLAIMSGVDRKGVWVVPQHLTVIALMGGANLDMRQAKFAASEVVVTVNAFMGGASILVNPHTNVVVEGTGIMGGYTGPSGLVAPELDETSPTVRIRGIAVWGGVSVERKHLPGGSRKALRPGH</sequence>
<evidence type="ECO:0000259" key="1">
    <source>
        <dbReference type="Pfam" id="PF08044"/>
    </source>
</evidence>
<dbReference type="PANTHER" id="PTHR40763">
    <property type="entry name" value="MEMBRANE PROTEIN-RELATED"/>
    <property type="match status" value="1"/>
</dbReference>
<dbReference type="Proteomes" id="UP000580910">
    <property type="component" value="Unassembled WGS sequence"/>
</dbReference>
<dbReference type="RefSeq" id="WP_182540144.1">
    <property type="nucleotide sequence ID" value="NZ_JACGXA010000001.1"/>
</dbReference>
<evidence type="ECO:0000313" key="3">
    <source>
        <dbReference type="Proteomes" id="UP000580910"/>
    </source>
</evidence>
<evidence type="ECO:0000313" key="2">
    <source>
        <dbReference type="EMBL" id="MBA8804547.1"/>
    </source>
</evidence>
<dbReference type="EMBL" id="JACGXA010000001">
    <property type="protein sequence ID" value="MBA8804547.1"/>
    <property type="molecule type" value="Genomic_DNA"/>
</dbReference>
<dbReference type="AlphaFoldDB" id="A0A7W3J1J9"/>
<accession>A0A7W3J1J9</accession>